<name>A0A8S9SH45_BRACR</name>
<dbReference type="AlphaFoldDB" id="A0A8S9SH45"/>
<organism evidence="5 6">
    <name type="scientific">Brassica cretica</name>
    <name type="common">Mustard</name>
    <dbReference type="NCBI Taxonomy" id="69181"/>
    <lineage>
        <taxon>Eukaryota</taxon>
        <taxon>Viridiplantae</taxon>
        <taxon>Streptophyta</taxon>
        <taxon>Embryophyta</taxon>
        <taxon>Tracheophyta</taxon>
        <taxon>Spermatophyta</taxon>
        <taxon>Magnoliopsida</taxon>
        <taxon>eudicotyledons</taxon>
        <taxon>Gunneridae</taxon>
        <taxon>Pentapetalae</taxon>
        <taxon>rosids</taxon>
        <taxon>malvids</taxon>
        <taxon>Brassicales</taxon>
        <taxon>Brassicaceae</taxon>
        <taxon>Brassiceae</taxon>
        <taxon>Brassica</taxon>
    </lineage>
</organism>
<sequence length="467" mass="52240">MLVDGVLSGAGVVIYSSRIDGELAAPFNVYTGAHEEFSHLKRLDGHHLELCELSIQFQKRMRFKFEDQCNLQDYRETAGSNVNVILLGMEYRVGYTNAPGKWKALTNCVPSSGGKRHQAPGSDQAYVIRKIRNLIKRENRSEALQRFRASSRQATRTLVPSRQLPTPSSHRRKPLSATVSSLPFPYLISNPFSHLMLSESADLRLYCFGLLPLQERSGFITSSKAKVWPRGSGSRSLYGASVFSSLFFIFQTFSLRRAPEHPIPISFDDSWTCLKWVFTHIAGSGSESWLNKHVDFSKLFLAGDSAGATIAHHMAMRAAREKVSPELSDSGISGIILVHPYFWSKTPIDDKETKDETLRSKIEAFWMMATPNNKDGVDDPLINVVQSESVDISGLGCGKALVMVAEKDALARQGWRYAAKLKKSEWKGKVELVESEGEDHVFHLMRPDCEKALEAMKIFAGFLKGEM</sequence>
<comment type="caution">
    <text evidence="5">The sequence shown here is derived from an EMBL/GenBank/DDBJ whole genome shotgun (WGS) entry which is preliminary data.</text>
</comment>
<dbReference type="InterPro" id="IPR013094">
    <property type="entry name" value="AB_hydrolase_3"/>
</dbReference>
<evidence type="ECO:0000313" key="6">
    <source>
        <dbReference type="Proteomes" id="UP000712600"/>
    </source>
</evidence>
<dbReference type="InterPro" id="IPR050466">
    <property type="entry name" value="Carboxylest/Gibb_receptor"/>
</dbReference>
<feature type="active site" evidence="2">
    <location>
        <position position="305"/>
    </location>
</feature>
<feature type="region of interest" description="Disordered" evidence="3">
    <location>
        <begin position="147"/>
        <end position="176"/>
    </location>
</feature>
<dbReference type="GO" id="GO:0016787">
    <property type="term" value="F:hydrolase activity"/>
    <property type="evidence" value="ECO:0007669"/>
    <property type="project" value="InterPro"/>
</dbReference>
<dbReference type="Gene3D" id="3.40.50.1820">
    <property type="entry name" value="alpha/beta hydrolase"/>
    <property type="match status" value="1"/>
</dbReference>
<dbReference type="Proteomes" id="UP000712600">
    <property type="component" value="Unassembled WGS sequence"/>
</dbReference>
<evidence type="ECO:0000259" key="4">
    <source>
        <dbReference type="Pfam" id="PF07859"/>
    </source>
</evidence>
<gene>
    <name evidence="5" type="ORF">F2Q69_00035819</name>
</gene>
<dbReference type="PANTHER" id="PTHR23024">
    <property type="entry name" value="ARYLACETAMIDE DEACETYLASE"/>
    <property type="match status" value="1"/>
</dbReference>
<comment type="similarity">
    <text evidence="1">Belongs to the 'GDXG' lipolytic enzyme family.</text>
</comment>
<dbReference type="EMBL" id="QGKX02000004">
    <property type="protein sequence ID" value="KAF3600124.1"/>
    <property type="molecule type" value="Genomic_DNA"/>
</dbReference>
<dbReference type="PANTHER" id="PTHR23024:SF467">
    <property type="entry name" value="CARBOXYLESTERASE 12-RELATED"/>
    <property type="match status" value="1"/>
</dbReference>
<accession>A0A8S9SH45</accession>
<dbReference type="InterPro" id="IPR033140">
    <property type="entry name" value="Lipase_GDXG_put_SER_AS"/>
</dbReference>
<dbReference type="PROSITE" id="PS01174">
    <property type="entry name" value="LIPASE_GDXG_SER"/>
    <property type="match status" value="1"/>
</dbReference>
<evidence type="ECO:0000256" key="1">
    <source>
        <dbReference type="ARBA" id="ARBA00010515"/>
    </source>
</evidence>
<evidence type="ECO:0000256" key="2">
    <source>
        <dbReference type="PROSITE-ProRule" id="PRU10038"/>
    </source>
</evidence>
<feature type="domain" description="Alpha/beta hydrolase fold-3" evidence="4">
    <location>
        <begin position="255"/>
        <end position="443"/>
    </location>
</feature>
<dbReference type="Pfam" id="PF07859">
    <property type="entry name" value="Abhydrolase_3"/>
    <property type="match status" value="1"/>
</dbReference>
<dbReference type="InterPro" id="IPR029058">
    <property type="entry name" value="AB_hydrolase_fold"/>
</dbReference>
<feature type="compositionally biased region" description="Polar residues" evidence="3">
    <location>
        <begin position="148"/>
        <end position="168"/>
    </location>
</feature>
<evidence type="ECO:0000256" key="3">
    <source>
        <dbReference type="SAM" id="MobiDB-lite"/>
    </source>
</evidence>
<proteinExistence type="inferred from homology"/>
<evidence type="ECO:0000313" key="5">
    <source>
        <dbReference type="EMBL" id="KAF3600124.1"/>
    </source>
</evidence>
<protein>
    <recommendedName>
        <fullName evidence="4">Alpha/beta hydrolase fold-3 domain-containing protein</fullName>
    </recommendedName>
</protein>
<reference evidence="5" key="1">
    <citation type="submission" date="2019-12" db="EMBL/GenBank/DDBJ databases">
        <title>Genome sequencing and annotation of Brassica cretica.</title>
        <authorList>
            <person name="Studholme D.J."/>
            <person name="Sarris P."/>
        </authorList>
    </citation>
    <scope>NUCLEOTIDE SEQUENCE</scope>
    <source>
        <strain evidence="5">PFS-109/04</strain>
        <tissue evidence="5">Leaf</tissue>
    </source>
</reference>
<dbReference type="SUPFAM" id="SSF53474">
    <property type="entry name" value="alpha/beta-Hydrolases"/>
    <property type="match status" value="1"/>
</dbReference>